<dbReference type="AlphaFoldDB" id="A0A392S0N8"/>
<protein>
    <submittedName>
        <fullName evidence="1">Uncharacterized protein</fullName>
    </submittedName>
</protein>
<reference evidence="1 2" key="1">
    <citation type="journal article" date="2018" name="Front. Plant Sci.">
        <title>Red Clover (Trifolium pratense) and Zigzag Clover (T. medium) - A Picture of Genomic Similarities and Differences.</title>
        <authorList>
            <person name="Dluhosova J."/>
            <person name="Istvanek J."/>
            <person name="Nedelnik J."/>
            <person name="Repkova J."/>
        </authorList>
    </citation>
    <scope>NUCLEOTIDE SEQUENCE [LARGE SCALE GENOMIC DNA]</scope>
    <source>
        <strain evidence="2">cv. 10/8</strain>
        <tissue evidence="1">Leaf</tissue>
    </source>
</reference>
<evidence type="ECO:0000313" key="1">
    <source>
        <dbReference type="EMBL" id="MCI42219.1"/>
    </source>
</evidence>
<organism evidence="1 2">
    <name type="scientific">Trifolium medium</name>
    <dbReference type="NCBI Taxonomy" id="97028"/>
    <lineage>
        <taxon>Eukaryota</taxon>
        <taxon>Viridiplantae</taxon>
        <taxon>Streptophyta</taxon>
        <taxon>Embryophyta</taxon>
        <taxon>Tracheophyta</taxon>
        <taxon>Spermatophyta</taxon>
        <taxon>Magnoliopsida</taxon>
        <taxon>eudicotyledons</taxon>
        <taxon>Gunneridae</taxon>
        <taxon>Pentapetalae</taxon>
        <taxon>rosids</taxon>
        <taxon>fabids</taxon>
        <taxon>Fabales</taxon>
        <taxon>Fabaceae</taxon>
        <taxon>Papilionoideae</taxon>
        <taxon>50 kb inversion clade</taxon>
        <taxon>NPAAA clade</taxon>
        <taxon>Hologalegina</taxon>
        <taxon>IRL clade</taxon>
        <taxon>Trifolieae</taxon>
        <taxon>Trifolium</taxon>
    </lineage>
</organism>
<name>A0A392S0N8_9FABA</name>
<comment type="caution">
    <text evidence="1">The sequence shown here is derived from an EMBL/GenBank/DDBJ whole genome shotgun (WGS) entry which is preliminary data.</text>
</comment>
<accession>A0A392S0N8</accession>
<dbReference type="Proteomes" id="UP000265520">
    <property type="component" value="Unassembled WGS sequence"/>
</dbReference>
<proteinExistence type="predicted"/>
<feature type="non-terminal residue" evidence="1">
    <location>
        <position position="1"/>
    </location>
</feature>
<sequence>AATFSPNPNLVFEDVAFPPVVPRAALPSVPPWSWRAGDLVFLRRVVGFHGGFFCDGSGVKSPFGGLLNVQKQVF</sequence>
<keyword evidence="2" id="KW-1185">Reference proteome</keyword>
<dbReference type="EMBL" id="LXQA010301852">
    <property type="protein sequence ID" value="MCI42219.1"/>
    <property type="molecule type" value="Genomic_DNA"/>
</dbReference>
<evidence type="ECO:0000313" key="2">
    <source>
        <dbReference type="Proteomes" id="UP000265520"/>
    </source>
</evidence>